<evidence type="ECO:0000313" key="5">
    <source>
        <dbReference type="Proteomes" id="UP000464644"/>
    </source>
</evidence>
<feature type="domain" description="Lambda phage tail tube protein N-terminal" evidence="1">
    <location>
        <begin position="39"/>
        <end position="146"/>
    </location>
</feature>
<dbReference type="EMBL" id="CP047265">
    <property type="protein sequence ID" value="QHF02447.1"/>
    <property type="molecule type" value="Genomic_DNA"/>
</dbReference>
<dbReference type="STRING" id="1190415.SAMN05216593_10137"/>
<name>A0A1M7J239_9PSED</name>
<evidence type="ECO:0000313" key="4">
    <source>
        <dbReference type="Proteomes" id="UP000183983"/>
    </source>
</evidence>
<dbReference type="EMBL" id="FRDA01000001">
    <property type="protein sequence ID" value="SHM46447.1"/>
    <property type="molecule type" value="Genomic_DNA"/>
</dbReference>
<accession>A0A1M7J239</accession>
<evidence type="ECO:0000313" key="2">
    <source>
        <dbReference type="EMBL" id="QHF02447.1"/>
    </source>
</evidence>
<dbReference type="Proteomes" id="UP000183983">
    <property type="component" value="Unassembled WGS sequence"/>
</dbReference>
<sequence>MPVNTAAGTRLSIGPRLTAKLPATEAAAITLFAGLTYVEVGELENIGDYGDEVGDVTFSALADSRTRHLKGLADAGSVELAIGFDVGDAGQLALVAAQKDRSQFDYPVKVEYVDGLIDYFAVKVMSSRKTVGGAEDVIKRNVTVGINSGIYEVLPTP</sequence>
<reference evidence="2 5" key="1">
    <citation type="journal article" date="2014" name="Genome Announc.">
        <title>Draft Genome Sequences of a Phylogenetically Diverse Suite of Pseudomonas syringae Strains from Multiple Source Populations.</title>
        <authorList>
            <person name="Baltrus D.A."/>
            <person name="Yourstone S."/>
            <person name="Lind A."/>
            <person name="Guilbaud C."/>
            <person name="Sands D.C."/>
            <person name="Jones C.D."/>
            <person name="Morris C.E."/>
            <person name="Dangl J.L."/>
        </authorList>
    </citation>
    <scope>NUCLEOTIDE SEQUENCE [LARGE SCALE GENOMIC DNA]</scope>
    <source>
        <strain evidence="2 5">CC1524</strain>
    </source>
</reference>
<dbReference type="AlphaFoldDB" id="A0A1M7J239"/>
<proteinExistence type="predicted"/>
<protein>
    <recommendedName>
        <fullName evidence="1">Lambda phage tail tube protein N-terminal domain-containing protein</fullName>
    </recommendedName>
</protein>
<evidence type="ECO:0000259" key="1">
    <source>
        <dbReference type="Pfam" id="PF16461"/>
    </source>
</evidence>
<reference evidence="2" key="3">
    <citation type="submission" date="2019-12" db="EMBL/GenBank/DDBJ databases">
        <title>A complete genome sequence for Pseudomonas syringae CC1524.</title>
        <authorList>
            <person name="Baltrus D.A."/>
            <person name="Clark M."/>
        </authorList>
    </citation>
    <scope>NUCLEOTIDE SEQUENCE</scope>
    <source>
        <strain evidence="2">CC1524</strain>
    </source>
</reference>
<dbReference type="RefSeq" id="WP_024688088.1">
    <property type="nucleotide sequence ID" value="NZ_CP047265.1"/>
</dbReference>
<dbReference type="InterPro" id="IPR032494">
    <property type="entry name" value="Phage_TTP_N"/>
</dbReference>
<keyword evidence="5" id="KW-1185">Reference proteome</keyword>
<evidence type="ECO:0000313" key="3">
    <source>
        <dbReference type="EMBL" id="SHM46447.1"/>
    </source>
</evidence>
<dbReference type="Proteomes" id="UP000464644">
    <property type="component" value="Chromosome"/>
</dbReference>
<dbReference type="Pfam" id="PF16461">
    <property type="entry name" value="Phage_TTP_12"/>
    <property type="match status" value="1"/>
</dbReference>
<dbReference type="OrthoDB" id="6976379at2"/>
<dbReference type="Gene3D" id="4.10.410.40">
    <property type="match status" value="1"/>
</dbReference>
<reference evidence="3 4" key="2">
    <citation type="submission" date="2016-11" db="EMBL/GenBank/DDBJ databases">
        <authorList>
            <person name="Jaros S."/>
            <person name="Januszkiewicz K."/>
            <person name="Wedrychowicz H."/>
        </authorList>
    </citation>
    <scope>NUCLEOTIDE SEQUENCE [LARGE SCALE GENOMIC DNA]</scope>
    <source>
        <strain evidence="3 4">LMG 26898</strain>
    </source>
</reference>
<gene>
    <name evidence="2" type="ORF">N015_08500</name>
    <name evidence="3" type="ORF">SAMN05216593_10137</name>
</gene>
<organism evidence="3 4">
    <name type="scientific">Pseudomonas asturiensis</name>
    <dbReference type="NCBI Taxonomy" id="1190415"/>
    <lineage>
        <taxon>Bacteria</taxon>
        <taxon>Pseudomonadati</taxon>
        <taxon>Pseudomonadota</taxon>
        <taxon>Gammaproteobacteria</taxon>
        <taxon>Pseudomonadales</taxon>
        <taxon>Pseudomonadaceae</taxon>
        <taxon>Pseudomonas</taxon>
    </lineage>
</organism>